<dbReference type="Proteomes" id="UP000663882">
    <property type="component" value="Unassembled WGS sequence"/>
</dbReference>
<feature type="chain" id="PRO_5036233846" evidence="1">
    <location>
        <begin position="18"/>
        <end position="85"/>
    </location>
</feature>
<evidence type="ECO:0000313" key="2">
    <source>
        <dbReference type="EMBL" id="CAF0878006.1"/>
    </source>
</evidence>
<dbReference type="AlphaFoldDB" id="A0A818Q605"/>
<dbReference type="EMBL" id="CAJOBE010000402">
    <property type="protein sequence ID" value="CAF3635584.1"/>
    <property type="molecule type" value="Genomic_DNA"/>
</dbReference>
<dbReference type="Proteomes" id="UP000663823">
    <property type="component" value="Unassembled WGS sequence"/>
</dbReference>
<dbReference type="Proteomes" id="UP000663836">
    <property type="component" value="Unassembled WGS sequence"/>
</dbReference>
<feature type="signal peptide" evidence="1">
    <location>
        <begin position="1"/>
        <end position="17"/>
    </location>
</feature>
<sequence>MLYPTIIFFVIIAPITTQSVTIEIEGLAPLLTSLLDRFIEVIDPTLDKFQNVTTEILSVLENRITCYCILYIRSHSSEPFGYHIS</sequence>
<evidence type="ECO:0000313" key="4">
    <source>
        <dbReference type="EMBL" id="CAF3714642.1"/>
    </source>
</evidence>
<comment type="caution">
    <text evidence="3">The sequence shown here is derived from an EMBL/GenBank/DDBJ whole genome shotgun (WGS) entry which is preliminary data.</text>
</comment>
<evidence type="ECO:0000313" key="6">
    <source>
        <dbReference type="Proteomes" id="UP000663874"/>
    </source>
</evidence>
<evidence type="ECO:0000256" key="1">
    <source>
        <dbReference type="SAM" id="SignalP"/>
    </source>
</evidence>
<dbReference type="EMBL" id="CAJOBD010001572">
    <property type="protein sequence ID" value="CAF3813166.1"/>
    <property type="molecule type" value="Genomic_DNA"/>
</dbReference>
<reference evidence="3" key="1">
    <citation type="submission" date="2021-02" db="EMBL/GenBank/DDBJ databases">
        <authorList>
            <person name="Nowell W R."/>
        </authorList>
    </citation>
    <scope>NUCLEOTIDE SEQUENCE</scope>
</reference>
<evidence type="ECO:0000313" key="5">
    <source>
        <dbReference type="EMBL" id="CAF3813166.1"/>
    </source>
</evidence>
<dbReference type="EMBL" id="CAJNOO010000252">
    <property type="protein sequence ID" value="CAF0878006.1"/>
    <property type="molecule type" value="Genomic_DNA"/>
</dbReference>
<accession>A0A818Q605</accession>
<organism evidence="3 6">
    <name type="scientific">Rotaria sordida</name>
    <dbReference type="NCBI Taxonomy" id="392033"/>
    <lineage>
        <taxon>Eukaryota</taxon>
        <taxon>Metazoa</taxon>
        <taxon>Spiralia</taxon>
        <taxon>Gnathifera</taxon>
        <taxon>Rotifera</taxon>
        <taxon>Eurotatoria</taxon>
        <taxon>Bdelloidea</taxon>
        <taxon>Philodinida</taxon>
        <taxon>Philodinidae</taxon>
        <taxon>Rotaria</taxon>
    </lineage>
</organism>
<protein>
    <submittedName>
        <fullName evidence="3">Uncharacterized protein</fullName>
    </submittedName>
</protein>
<gene>
    <name evidence="3" type="ORF">FNK824_LOCUS5155</name>
    <name evidence="5" type="ORF">JBS370_LOCUS15990</name>
    <name evidence="4" type="ORF">OTI717_LOCUS13422</name>
    <name evidence="2" type="ORF">RFH988_LOCUS7815</name>
</gene>
<dbReference type="OrthoDB" id="10052525at2759"/>
<evidence type="ECO:0000313" key="3">
    <source>
        <dbReference type="EMBL" id="CAF3635584.1"/>
    </source>
</evidence>
<keyword evidence="1" id="KW-0732">Signal</keyword>
<name>A0A818Q605_9BILA</name>
<proteinExistence type="predicted"/>
<dbReference type="EMBL" id="CAJOAX010001427">
    <property type="protein sequence ID" value="CAF3714642.1"/>
    <property type="molecule type" value="Genomic_DNA"/>
</dbReference>
<dbReference type="Proteomes" id="UP000663874">
    <property type="component" value="Unassembled WGS sequence"/>
</dbReference>